<evidence type="ECO:0000313" key="4">
    <source>
        <dbReference type="EMBL" id="KAK0464511.1"/>
    </source>
</evidence>
<dbReference type="CDD" id="cd09870">
    <property type="entry name" value="PIN_YEN1"/>
    <property type="match status" value="1"/>
</dbReference>
<dbReference type="GO" id="GO:0006974">
    <property type="term" value="P:DNA damage response"/>
    <property type="evidence" value="ECO:0007669"/>
    <property type="project" value="UniProtKB-ARBA"/>
</dbReference>
<dbReference type="InterPro" id="IPR006086">
    <property type="entry name" value="XPG-I_dom"/>
</dbReference>
<dbReference type="AlphaFoldDB" id="A0AA39NF69"/>
<feature type="region of interest" description="Disordered" evidence="1">
    <location>
        <begin position="596"/>
        <end position="629"/>
    </location>
</feature>
<keyword evidence="5" id="KW-1185">Reference proteome</keyword>
<feature type="compositionally biased region" description="Polar residues" evidence="1">
    <location>
        <begin position="606"/>
        <end position="629"/>
    </location>
</feature>
<feature type="domain" description="Holliday junction resolvase Gen1 C-terminal" evidence="3">
    <location>
        <begin position="360"/>
        <end position="521"/>
    </location>
</feature>
<feature type="compositionally biased region" description="Low complexity" evidence="1">
    <location>
        <begin position="470"/>
        <end position="481"/>
    </location>
</feature>
<feature type="compositionally biased region" description="Acidic residues" evidence="1">
    <location>
        <begin position="452"/>
        <end position="464"/>
    </location>
</feature>
<evidence type="ECO:0000256" key="1">
    <source>
        <dbReference type="SAM" id="MobiDB-lite"/>
    </source>
</evidence>
<dbReference type="GeneID" id="85349066"/>
<accession>A0AA39NF69</accession>
<evidence type="ECO:0000313" key="5">
    <source>
        <dbReference type="Proteomes" id="UP001175211"/>
    </source>
</evidence>
<dbReference type="PRINTS" id="PR00853">
    <property type="entry name" value="XPGRADSUPER"/>
</dbReference>
<dbReference type="InterPro" id="IPR041177">
    <property type="entry name" value="GEN1_C"/>
</dbReference>
<gene>
    <name evidence="4" type="ORF">EV420DRAFT_1048004</name>
</gene>
<evidence type="ECO:0000259" key="3">
    <source>
        <dbReference type="Pfam" id="PF18380"/>
    </source>
</evidence>
<comment type="caution">
    <text evidence="4">The sequence shown here is derived from an EMBL/GenBank/DDBJ whole genome shotgun (WGS) entry which is preliminary data.</text>
</comment>
<dbReference type="PANTHER" id="PTHR11081:SF75">
    <property type="entry name" value="ENDONUCLEASE, PUTATIVE (AFU_ORTHOLOGUE AFUA_3G13260)-RELATED"/>
    <property type="match status" value="1"/>
</dbReference>
<dbReference type="Proteomes" id="UP001175211">
    <property type="component" value="Unassembled WGS sequence"/>
</dbReference>
<dbReference type="Pfam" id="PF00867">
    <property type="entry name" value="XPG_I"/>
    <property type="match status" value="1"/>
</dbReference>
<feature type="region of interest" description="Disordered" evidence="1">
    <location>
        <begin position="523"/>
        <end position="566"/>
    </location>
</feature>
<organism evidence="4 5">
    <name type="scientific">Armillaria tabescens</name>
    <name type="common">Ringless honey mushroom</name>
    <name type="synonym">Agaricus tabescens</name>
    <dbReference type="NCBI Taxonomy" id="1929756"/>
    <lineage>
        <taxon>Eukaryota</taxon>
        <taxon>Fungi</taxon>
        <taxon>Dikarya</taxon>
        <taxon>Basidiomycota</taxon>
        <taxon>Agaricomycotina</taxon>
        <taxon>Agaricomycetes</taxon>
        <taxon>Agaricomycetidae</taxon>
        <taxon>Agaricales</taxon>
        <taxon>Marasmiineae</taxon>
        <taxon>Physalacriaceae</taxon>
        <taxon>Desarmillaria</taxon>
    </lineage>
</organism>
<dbReference type="InterPro" id="IPR006084">
    <property type="entry name" value="XPG/Rad2"/>
</dbReference>
<feature type="compositionally biased region" description="Acidic residues" evidence="1">
    <location>
        <begin position="418"/>
        <end position="433"/>
    </location>
</feature>
<dbReference type="Pfam" id="PF18380">
    <property type="entry name" value="GEN1_C"/>
    <property type="match status" value="1"/>
</dbReference>
<dbReference type="Gene3D" id="3.40.50.1010">
    <property type="entry name" value="5'-nuclease"/>
    <property type="match status" value="2"/>
</dbReference>
<protein>
    <recommendedName>
        <fullName evidence="6">XPG-I domain-containing protein</fullName>
    </recommendedName>
</protein>
<feature type="compositionally biased region" description="Basic and acidic residues" evidence="1">
    <location>
        <begin position="434"/>
        <end position="451"/>
    </location>
</feature>
<dbReference type="EMBL" id="JAUEPS010000006">
    <property type="protein sequence ID" value="KAK0464511.1"/>
    <property type="molecule type" value="Genomic_DNA"/>
</dbReference>
<reference evidence="4" key="1">
    <citation type="submission" date="2023-06" db="EMBL/GenBank/DDBJ databases">
        <authorList>
            <consortium name="Lawrence Berkeley National Laboratory"/>
            <person name="Ahrendt S."/>
            <person name="Sahu N."/>
            <person name="Indic B."/>
            <person name="Wong-Bajracharya J."/>
            <person name="Merenyi Z."/>
            <person name="Ke H.-M."/>
            <person name="Monk M."/>
            <person name="Kocsube S."/>
            <person name="Drula E."/>
            <person name="Lipzen A."/>
            <person name="Balint B."/>
            <person name="Henrissat B."/>
            <person name="Andreopoulos B."/>
            <person name="Martin F.M."/>
            <person name="Harder C.B."/>
            <person name="Rigling D."/>
            <person name="Ford K.L."/>
            <person name="Foster G.D."/>
            <person name="Pangilinan J."/>
            <person name="Papanicolaou A."/>
            <person name="Barry K."/>
            <person name="LaButti K."/>
            <person name="Viragh M."/>
            <person name="Koriabine M."/>
            <person name="Yan M."/>
            <person name="Riley R."/>
            <person name="Champramary S."/>
            <person name="Plett K.L."/>
            <person name="Tsai I.J."/>
            <person name="Slot J."/>
            <person name="Sipos G."/>
            <person name="Plett J."/>
            <person name="Nagy L.G."/>
            <person name="Grigoriev I.V."/>
        </authorList>
    </citation>
    <scope>NUCLEOTIDE SEQUENCE</scope>
    <source>
        <strain evidence="4">CCBAS 213</strain>
    </source>
</reference>
<dbReference type="RefSeq" id="XP_060335632.1">
    <property type="nucleotide sequence ID" value="XM_060465518.1"/>
</dbReference>
<feature type="compositionally biased region" description="Basic and acidic residues" evidence="1">
    <location>
        <begin position="537"/>
        <end position="548"/>
    </location>
</feature>
<proteinExistence type="predicted"/>
<dbReference type="GO" id="GO:0017108">
    <property type="term" value="F:5'-flap endonuclease activity"/>
    <property type="evidence" value="ECO:0007669"/>
    <property type="project" value="TreeGrafter"/>
</dbReference>
<dbReference type="InterPro" id="IPR029060">
    <property type="entry name" value="PIN-like_dom_sf"/>
</dbReference>
<dbReference type="SUPFAM" id="SSF88723">
    <property type="entry name" value="PIN domain-like"/>
    <property type="match status" value="1"/>
</dbReference>
<evidence type="ECO:0000259" key="2">
    <source>
        <dbReference type="Pfam" id="PF00867"/>
    </source>
</evidence>
<feature type="domain" description="XPG-I" evidence="2">
    <location>
        <begin position="110"/>
        <end position="190"/>
    </location>
</feature>
<evidence type="ECO:0008006" key="6">
    <source>
        <dbReference type="Google" id="ProtNLM"/>
    </source>
</evidence>
<feature type="region of interest" description="Disordered" evidence="1">
    <location>
        <begin position="415"/>
        <end position="501"/>
    </location>
</feature>
<sequence>MTLTTDNDWSLLAEISRQQSLTTLSLAKYDSPSKGFRLGIDVQPWFHHTNSSKMGENPRLRLLFFRCKHLLGYPILPLFMFDQNPQRHTSNHPLTEELTEGFIHIIKAFGFQWRYAPGDPLAELAYLNREGFIDAVLTDDVAVWVFGALTVWRNPSSSHPNAKHPEKQTTYKIYDGVTQKHRSAMLIVLLCTRSQPRWCNTSTSLRLAKSKCAVELYEAVTTRPHDSEELQNFLTRWRGQLCGYLQVHKSLLSHYVPDNFPELPHLASYIYPDVSPSLEIYSHNMWTSKRFEPSLPKLARICEILFEWGWKDRILARFHSNIWGPVAVRILRRQHLCPSLLDAEVFRPFGGDGGEAGKVIDKIVNSRRHHSTGETPEYRVMVDTQMLILWTEAGLKGTRKPLEVDTIDLKGKGKEVVFDENSDEGSDDEEENGDKEGPDDERQGTEPTRDVDADEELDSSDTEGDTPVASQSQQKQLTSTKANGKKKREKKPVDPRKPLHIWIPAKVVEGVKVKLIKDYTKACEEKQKAREKKNSKRQREKDDKDPRSPKKTKRSTTIPTSRRERVVPVKKITEAQAKAEGLSSLFAFGFTKESRVADHSADGLRSSVTSSTPLQEERTATTSSTGNAL</sequence>
<dbReference type="PANTHER" id="PTHR11081">
    <property type="entry name" value="FLAP ENDONUCLEASE FAMILY MEMBER"/>
    <property type="match status" value="1"/>
</dbReference>
<name>A0AA39NF69_ARMTA</name>